<protein>
    <submittedName>
        <fullName evidence="1">Uncharacterized protein</fullName>
    </submittedName>
</protein>
<evidence type="ECO:0000313" key="1">
    <source>
        <dbReference type="EMBL" id="QYX72060.1"/>
    </source>
</evidence>
<name>A0ABX8XAF3_SHEPU</name>
<evidence type="ECO:0000313" key="2">
    <source>
        <dbReference type="Proteomes" id="UP000827084"/>
    </source>
</evidence>
<dbReference type="Pfam" id="PF20184">
    <property type="entry name" value="DUF6547"/>
    <property type="match status" value="1"/>
</dbReference>
<dbReference type="Proteomes" id="UP000827084">
    <property type="component" value="Chromosome"/>
</dbReference>
<dbReference type="EMBL" id="CP080635">
    <property type="protein sequence ID" value="QYX72060.1"/>
    <property type="molecule type" value="Genomic_DNA"/>
</dbReference>
<gene>
    <name evidence="1" type="ORF">K3G22_15095</name>
</gene>
<organism evidence="1 2">
    <name type="scientific">Shewanella putrefaciens</name>
    <name type="common">Pseudomonas putrefaciens</name>
    <dbReference type="NCBI Taxonomy" id="24"/>
    <lineage>
        <taxon>Bacteria</taxon>
        <taxon>Pseudomonadati</taxon>
        <taxon>Pseudomonadota</taxon>
        <taxon>Gammaproteobacteria</taxon>
        <taxon>Alteromonadales</taxon>
        <taxon>Shewanellaceae</taxon>
        <taxon>Shewanella</taxon>
    </lineage>
</organism>
<keyword evidence="2" id="KW-1185">Reference proteome</keyword>
<sequence>MLSGEKMSSVELWKSFVDEFTQLHDGVFEKWVLQEGSYPNRQENSEINEFLKSLTVQQREILVKMLINARRGGIHDALVRLNDRMDCENGQYYENGIEMEFQPFGSTLYYDYVCRREGDNWEQE</sequence>
<proteinExistence type="predicted"/>
<dbReference type="InterPro" id="IPR046677">
    <property type="entry name" value="DUF6547"/>
</dbReference>
<reference evidence="1 2" key="1">
    <citation type="submission" date="2021-08" db="EMBL/GenBank/DDBJ databases">
        <title>Shewanella putrefaciens YZ-J, complete genome.</title>
        <authorList>
            <person name="Yi Z."/>
        </authorList>
    </citation>
    <scope>NUCLEOTIDE SEQUENCE [LARGE SCALE GENOMIC DNA]</scope>
    <source>
        <strain evidence="1 2">YZ-J</strain>
    </source>
</reference>
<accession>A0ABX8XAF3</accession>